<dbReference type="KEGG" id="lgi:LOTGIDRAFT_164890"/>
<evidence type="ECO:0000313" key="2">
    <source>
        <dbReference type="EMBL" id="ESO89593.1"/>
    </source>
</evidence>
<dbReference type="SUPFAM" id="SSF48371">
    <property type="entry name" value="ARM repeat"/>
    <property type="match status" value="1"/>
</dbReference>
<dbReference type="InterPro" id="IPR011989">
    <property type="entry name" value="ARM-like"/>
</dbReference>
<feature type="domain" description="DUF3730" evidence="1">
    <location>
        <begin position="328"/>
        <end position="543"/>
    </location>
</feature>
<dbReference type="AlphaFoldDB" id="V3ZEL9"/>
<dbReference type="CTD" id="20239858"/>
<dbReference type="HOGENOM" id="CLU_363405_0_0_1"/>
<dbReference type="GeneID" id="20239858"/>
<name>V3ZEL9_LOTGI</name>
<dbReference type="PANTHER" id="PTHR16212">
    <property type="entry name" value="FOCADHESIN FAMILY MEMBER"/>
    <property type="match status" value="1"/>
</dbReference>
<dbReference type="OrthoDB" id="6125419at2759"/>
<proteinExistence type="predicted"/>
<dbReference type="Proteomes" id="UP000030746">
    <property type="component" value="Unassembled WGS sequence"/>
</dbReference>
<evidence type="ECO:0000313" key="3">
    <source>
        <dbReference type="Proteomes" id="UP000030746"/>
    </source>
</evidence>
<dbReference type="STRING" id="225164.V3ZEL9"/>
<keyword evidence="3" id="KW-1185">Reference proteome</keyword>
<protein>
    <recommendedName>
        <fullName evidence="1">DUF3730 domain-containing protein</fullName>
    </recommendedName>
</protein>
<dbReference type="EMBL" id="KB202567">
    <property type="protein sequence ID" value="ESO89593.1"/>
    <property type="molecule type" value="Genomic_DNA"/>
</dbReference>
<dbReference type="Pfam" id="PF12530">
    <property type="entry name" value="DUF3730"/>
    <property type="match status" value="1"/>
</dbReference>
<gene>
    <name evidence="2" type="ORF">LOTGIDRAFT_164890</name>
</gene>
<sequence length="769" mass="87161">MGTDNPGKINANRVQCLAIRILKPFLQFLFLEPQQTPAYQQLRHGIQEVLLGVIQKQDDSANEIVHLLVSLLPGLQIKTPDNLGYSLEFLTQIVQKINPGSRKVRQEVPCALLVLSFTIIKSCLKKNLHVITLLQGLVQMLECCQTIDYVENIILLISDLLMVVDYEISDSILCICKNVLERCQTTNQLTQSILILPLLQLLSIPTEQPGSEQIKSLTSQIISLIEKSDGNSKSVEKKSSPAYFTEDGHQTQMFVNLLEDFNHDPENARKWLQNVLNSISSFQNISVTTTNMVAALFVSVSEYDLKKLTLELLVEIAKADNSQAPNFLSLLLYELGRNKDAGSRLLIMEFVPLFARHKVCIGPILKTIQMFSTSIKLQPLAIRLMVHLWQIQDRCYPHLIKLVTEPSSSNTVIIAQALAIKEICHLRPEQHGEDLLAPVSDILNKCSDISMVTAAALALEALYMLCEAEVIDIKSAWNVLAVKLTTDKRPAVIEKICELFALVPNLAVDNPEYEEFMNDVVNKLWMYSQSQHARVQGAAYQALASYNLNQFYIDQLPKQVTKDIREEIEKKEKNKGNEDINYHVSVPSVCYIRILQSTSTEVLKDYGVFLSGIVGKEVDELPRGIYHSSLRRQTAISNQGKAISNIPAFILSEYEKTKQPGLRPSLAVSLLFCYDPPIEVGRDGRPRRHYIISHGKNYQQFFQTLLNEVPIQPSEWHRCMLLPQGWTSFVDRLYSSLLESRKVEIESQFRQGQIDEEEAKKKLSTNWLW</sequence>
<organism evidence="2 3">
    <name type="scientific">Lottia gigantea</name>
    <name type="common">Giant owl limpet</name>
    <dbReference type="NCBI Taxonomy" id="225164"/>
    <lineage>
        <taxon>Eukaryota</taxon>
        <taxon>Metazoa</taxon>
        <taxon>Spiralia</taxon>
        <taxon>Lophotrochozoa</taxon>
        <taxon>Mollusca</taxon>
        <taxon>Gastropoda</taxon>
        <taxon>Patellogastropoda</taxon>
        <taxon>Lottioidea</taxon>
        <taxon>Lottiidae</taxon>
        <taxon>Lottia</taxon>
    </lineage>
</organism>
<dbReference type="InterPro" id="IPR016024">
    <property type="entry name" value="ARM-type_fold"/>
</dbReference>
<dbReference type="OMA" id="GICADTE"/>
<evidence type="ECO:0000259" key="1">
    <source>
        <dbReference type="Pfam" id="PF12530"/>
    </source>
</evidence>
<dbReference type="RefSeq" id="XP_009059651.1">
    <property type="nucleotide sequence ID" value="XM_009061403.1"/>
</dbReference>
<dbReference type="Gene3D" id="1.25.10.10">
    <property type="entry name" value="Leucine-rich Repeat Variant"/>
    <property type="match status" value="1"/>
</dbReference>
<accession>V3ZEL9</accession>
<reference evidence="2 3" key="1">
    <citation type="journal article" date="2013" name="Nature">
        <title>Insights into bilaterian evolution from three spiralian genomes.</title>
        <authorList>
            <person name="Simakov O."/>
            <person name="Marletaz F."/>
            <person name="Cho S.J."/>
            <person name="Edsinger-Gonzales E."/>
            <person name="Havlak P."/>
            <person name="Hellsten U."/>
            <person name="Kuo D.H."/>
            <person name="Larsson T."/>
            <person name="Lv J."/>
            <person name="Arendt D."/>
            <person name="Savage R."/>
            <person name="Osoegawa K."/>
            <person name="de Jong P."/>
            <person name="Grimwood J."/>
            <person name="Chapman J.A."/>
            <person name="Shapiro H."/>
            <person name="Aerts A."/>
            <person name="Otillar R.P."/>
            <person name="Terry A.Y."/>
            <person name="Boore J.L."/>
            <person name="Grigoriev I.V."/>
            <person name="Lindberg D.R."/>
            <person name="Seaver E.C."/>
            <person name="Weisblat D.A."/>
            <person name="Putnam N.H."/>
            <person name="Rokhsar D.S."/>
        </authorList>
    </citation>
    <scope>NUCLEOTIDE SEQUENCE [LARGE SCALE GENOMIC DNA]</scope>
</reference>
<dbReference type="PANTHER" id="PTHR16212:SF4">
    <property type="entry name" value="FOCADHESIN"/>
    <property type="match status" value="1"/>
</dbReference>
<dbReference type="GO" id="GO:0060147">
    <property type="term" value="P:regulation of post-transcriptional gene silencing"/>
    <property type="evidence" value="ECO:0007669"/>
    <property type="project" value="InterPro"/>
</dbReference>
<dbReference type="InterPro" id="IPR045163">
    <property type="entry name" value="Focadhesin/RST1"/>
</dbReference>
<dbReference type="InterPro" id="IPR022542">
    <property type="entry name" value="FOCAD/RST1_DUF3730"/>
</dbReference>